<dbReference type="RefSeq" id="WP_187782814.1">
    <property type="nucleotide sequence ID" value="NZ_JACTVA010000002.1"/>
</dbReference>
<comment type="caution">
    <text evidence="1">The sequence shown here is derived from an EMBL/GenBank/DDBJ whole genome shotgun (WGS) entry which is preliminary data.</text>
</comment>
<dbReference type="InterPro" id="IPR010775">
    <property type="entry name" value="DUF1365"/>
</dbReference>
<name>A0ABR7RGG0_9PROT</name>
<dbReference type="EMBL" id="JACTVA010000002">
    <property type="protein sequence ID" value="MBC9205649.1"/>
    <property type="molecule type" value="Genomic_DNA"/>
</dbReference>
<proteinExistence type="predicted"/>
<sequence length="263" mass="29848">MSAGMASCLYRGRVVHSRLRPVRHRLRYRLMMLLLDLDELEATASHLRFFSTERFNLFGFRNRDHLEGSDRPLRAQLEEQLTQAGVDHAGGTIQLLCMPRVLGSVFNPLSVFFCRDADGELCAVLYEVNNTFGQRHSYLIPVEAGQQKQVRQRCGKRFYVSPFMDMDMQYHFRLSVPDGRTAIAIEVSKDGETVLSACFAGERQALTDAALLGGFLRHPLMALQVLGGIHWEALKLWRKGMRLRTRPKPPPHAVSIILPEGRA</sequence>
<protein>
    <submittedName>
        <fullName evidence="1">DUF1365 family protein</fullName>
    </submittedName>
</protein>
<keyword evidence="2" id="KW-1185">Reference proteome</keyword>
<gene>
    <name evidence="1" type="ORF">IBL26_02275</name>
</gene>
<dbReference type="PANTHER" id="PTHR33973">
    <property type="entry name" value="OS07G0153300 PROTEIN"/>
    <property type="match status" value="1"/>
</dbReference>
<reference evidence="1 2" key="1">
    <citation type="journal article" date="2013" name="Int. J. Syst. Evol. Microbiol.">
        <title>Roseomonas aerophila sp. nov., isolated from air.</title>
        <authorList>
            <person name="Kim S.J."/>
            <person name="Weon H.Y."/>
            <person name="Ahn J.H."/>
            <person name="Hong S.B."/>
            <person name="Seok S.J."/>
            <person name="Whang K.S."/>
            <person name="Kwon S.W."/>
        </authorList>
    </citation>
    <scope>NUCLEOTIDE SEQUENCE [LARGE SCALE GENOMIC DNA]</scope>
    <source>
        <strain evidence="1 2">NBRC 108923</strain>
    </source>
</reference>
<evidence type="ECO:0000313" key="2">
    <source>
        <dbReference type="Proteomes" id="UP000626026"/>
    </source>
</evidence>
<organism evidence="1 2">
    <name type="scientific">Teichococcus aerophilus</name>
    <dbReference type="NCBI Taxonomy" id="1224513"/>
    <lineage>
        <taxon>Bacteria</taxon>
        <taxon>Pseudomonadati</taxon>
        <taxon>Pseudomonadota</taxon>
        <taxon>Alphaproteobacteria</taxon>
        <taxon>Acetobacterales</taxon>
        <taxon>Roseomonadaceae</taxon>
        <taxon>Roseomonas</taxon>
    </lineage>
</organism>
<dbReference type="Pfam" id="PF07103">
    <property type="entry name" value="DUF1365"/>
    <property type="match status" value="1"/>
</dbReference>
<dbReference type="PANTHER" id="PTHR33973:SF4">
    <property type="entry name" value="OS07G0153300 PROTEIN"/>
    <property type="match status" value="1"/>
</dbReference>
<dbReference type="Proteomes" id="UP000626026">
    <property type="component" value="Unassembled WGS sequence"/>
</dbReference>
<evidence type="ECO:0000313" key="1">
    <source>
        <dbReference type="EMBL" id="MBC9205649.1"/>
    </source>
</evidence>
<accession>A0ABR7RGG0</accession>